<dbReference type="Proteomes" id="UP001499863">
    <property type="component" value="Unassembled WGS sequence"/>
</dbReference>
<feature type="signal peptide" evidence="1">
    <location>
        <begin position="1"/>
        <end position="30"/>
    </location>
</feature>
<name>A0ABP4I6W2_9ACTN</name>
<gene>
    <name evidence="2" type="ORF">GCM10009639_02180</name>
</gene>
<organism evidence="2 3">
    <name type="scientific">Kitasatospora putterlickiae</name>
    <dbReference type="NCBI Taxonomy" id="221725"/>
    <lineage>
        <taxon>Bacteria</taxon>
        <taxon>Bacillati</taxon>
        <taxon>Actinomycetota</taxon>
        <taxon>Actinomycetes</taxon>
        <taxon>Kitasatosporales</taxon>
        <taxon>Streptomycetaceae</taxon>
        <taxon>Kitasatospora</taxon>
    </lineage>
</organism>
<evidence type="ECO:0000313" key="3">
    <source>
        <dbReference type="Proteomes" id="UP001499863"/>
    </source>
</evidence>
<protein>
    <submittedName>
        <fullName evidence="2">Uncharacterized protein</fullName>
    </submittedName>
</protein>
<sequence length="69" mass="6991">MSVRGKLRKFAVIATIAAAAAVITPTAAVAHGGEEQPYSSASGLSAGNAAVGLVGPRFSWLEFFENVNG</sequence>
<comment type="caution">
    <text evidence="2">The sequence shown here is derived from an EMBL/GenBank/DDBJ whole genome shotgun (WGS) entry which is preliminary data.</text>
</comment>
<reference evidence="3" key="1">
    <citation type="journal article" date="2019" name="Int. J. Syst. Evol. Microbiol.">
        <title>The Global Catalogue of Microorganisms (GCM) 10K type strain sequencing project: providing services to taxonomists for standard genome sequencing and annotation.</title>
        <authorList>
            <consortium name="The Broad Institute Genomics Platform"/>
            <consortium name="The Broad Institute Genome Sequencing Center for Infectious Disease"/>
            <person name="Wu L."/>
            <person name="Ma J."/>
        </authorList>
    </citation>
    <scope>NUCLEOTIDE SEQUENCE [LARGE SCALE GENOMIC DNA]</scope>
    <source>
        <strain evidence="3">JCM 12393</strain>
    </source>
</reference>
<keyword evidence="3" id="KW-1185">Reference proteome</keyword>
<accession>A0ABP4I6W2</accession>
<dbReference type="RefSeq" id="WP_344324045.1">
    <property type="nucleotide sequence ID" value="NZ_BAAAKJ010000012.1"/>
</dbReference>
<keyword evidence="1" id="KW-0732">Signal</keyword>
<evidence type="ECO:0000256" key="1">
    <source>
        <dbReference type="SAM" id="SignalP"/>
    </source>
</evidence>
<evidence type="ECO:0000313" key="2">
    <source>
        <dbReference type="EMBL" id="GAA1382708.1"/>
    </source>
</evidence>
<dbReference type="EMBL" id="BAAAKJ010000012">
    <property type="protein sequence ID" value="GAA1382708.1"/>
    <property type="molecule type" value="Genomic_DNA"/>
</dbReference>
<feature type="chain" id="PRO_5046925321" evidence="1">
    <location>
        <begin position="31"/>
        <end position="69"/>
    </location>
</feature>
<proteinExistence type="predicted"/>